<name>A0ABY1QH78_9BACT</name>
<dbReference type="Proteomes" id="UP001158067">
    <property type="component" value="Unassembled WGS sequence"/>
</dbReference>
<protein>
    <submittedName>
        <fullName evidence="1">Uncharacterized protein</fullName>
    </submittedName>
</protein>
<reference evidence="1 2" key="1">
    <citation type="submission" date="2017-05" db="EMBL/GenBank/DDBJ databases">
        <authorList>
            <person name="Varghese N."/>
            <person name="Submissions S."/>
        </authorList>
    </citation>
    <scope>NUCLEOTIDE SEQUENCE [LARGE SCALE GENOMIC DNA]</scope>
    <source>
        <strain evidence="1 2">DSM 25457</strain>
    </source>
</reference>
<evidence type="ECO:0000313" key="1">
    <source>
        <dbReference type="EMBL" id="SMP68449.1"/>
    </source>
</evidence>
<keyword evidence="2" id="KW-1185">Reference proteome</keyword>
<accession>A0ABY1QH78</accession>
<organism evidence="1 2">
    <name type="scientific">Neorhodopirellula lusitana</name>
    <dbReference type="NCBI Taxonomy" id="445327"/>
    <lineage>
        <taxon>Bacteria</taxon>
        <taxon>Pseudomonadati</taxon>
        <taxon>Planctomycetota</taxon>
        <taxon>Planctomycetia</taxon>
        <taxon>Pirellulales</taxon>
        <taxon>Pirellulaceae</taxon>
        <taxon>Neorhodopirellula</taxon>
    </lineage>
</organism>
<proteinExistence type="predicted"/>
<evidence type="ECO:0000313" key="2">
    <source>
        <dbReference type="Proteomes" id="UP001158067"/>
    </source>
</evidence>
<comment type="caution">
    <text evidence="1">The sequence shown here is derived from an EMBL/GenBank/DDBJ whole genome shotgun (WGS) entry which is preliminary data.</text>
</comment>
<sequence>MRRVSCCCVCGASIQTLRTGCERVRLVLQAIRFVPPVDLIYQLGVFLLANASMPLVADSVVHAVALSAAAAEI</sequence>
<dbReference type="EMBL" id="FXUG01000011">
    <property type="protein sequence ID" value="SMP68449.1"/>
    <property type="molecule type" value="Genomic_DNA"/>
</dbReference>
<gene>
    <name evidence="1" type="ORF">SAMN06265222_11167</name>
</gene>